<protein>
    <submittedName>
        <fullName evidence="1">Uncharacterized protein</fullName>
    </submittedName>
</protein>
<proteinExistence type="predicted"/>
<comment type="caution">
    <text evidence="1">The sequence shown here is derived from an EMBL/GenBank/DDBJ whole genome shotgun (WGS) entry which is preliminary data.</text>
</comment>
<evidence type="ECO:0000313" key="2">
    <source>
        <dbReference type="Proteomes" id="UP000326396"/>
    </source>
</evidence>
<dbReference type="EMBL" id="SZYD01000006">
    <property type="protein sequence ID" value="KAD5960597.1"/>
    <property type="molecule type" value="Genomic_DNA"/>
</dbReference>
<dbReference type="Proteomes" id="UP000326396">
    <property type="component" value="Linkage Group LG14"/>
</dbReference>
<reference evidence="1 2" key="1">
    <citation type="submission" date="2019-05" db="EMBL/GenBank/DDBJ databases">
        <title>Mikania micrantha, genome provides insights into the molecular mechanism of rapid growth.</title>
        <authorList>
            <person name="Liu B."/>
        </authorList>
    </citation>
    <scope>NUCLEOTIDE SEQUENCE [LARGE SCALE GENOMIC DNA]</scope>
    <source>
        <strain evidence="1">NLD-2019</strain>
        <tissue evidence="1">Leaf</tissue>
    </source>
</reference>
<gene>
    <name evidence="1" type="ORF">E3N88_12069</name>
</gene>
<evidence type="ECO:0000313" key="1">
    <source>
        <dbReference type="EMBL" id="KAD5960597.1"/>
    </source>
</evidence>
<keyword evidence="2" id="KW-1185">Reference proteome</keyword>
<dbReference type="AlphaFoldDB" id="A0A5N6P4G5"/>
<accession>A0A5N6P4G5</accession>
<organism evidence="1 2">
    <name type="scientific">Mikania micrantha</name>
    <name type="common">bitter vine</name>
    <dbReference type="NCBI Taxonomy" id="192012"/>
    <lineage>
        <taxon>Eukaryota</taxon>
        <taxon>Viridiplantae</taxon>
        <taxon>Streptophyta</taxon>
        <taxon>Embryophyta</taxon>
        <taxon>Tracheophyta</taxon>
        <taxon>Spermatophyta</taxon>
        <taxon>Magnoliopsida</taxon>
        <taxon>eudicotyledons</taxon>
        <taxon>Gunneridae</taxon>
        <taxon>Pentapetalae</taxon>
        <taxon>asterids</taxon>
        <taxon>campanulids</taxon>
        <taxon>Asterales</taxon>
        <taxon>Asteraceae</taxon>
        <taxon>Asteroideae</taxon>
        <taxon>Heliantheae alliance</taxon>
        <taxon>Eupatorieae</taxon>
        <taxon>Mikania</taxon>
    </lineage>
</organism>
<name>A0A5N6P4G5_9ASTR</name>
<sequence length="120" mass="13074">MMKGSVSMAACKVRGVDDGQGFGQGGRFVAHGVQKVGSLDGCCWLKGSFPPQVRQRGLGSFLAMVRDCGPGSALPRLSRTCSFEHHHLHRIPWFSCCPYLGVNQKKFRGYVCSKEGLRNG</sequence>